<evidence type="ECO:0000313" key="11">
    <source>
        <dbReference type="Proteomes" id="UP001341259"/>
    </source>
</evidence>
<dbReference type="GO" id="GO:0005524">
    <property type="term" value="F:ATP binding"/>
    <property type="evidence" value="ECO:0007669"/>
    <property type="project" value="UniProtKB-KW"/>
</dbReference>
<dbReference type="Proteomes" id="UP001341259">
    <property type="component" value="Chromosome"/>
</dbReference>
<dbReference type="PROSITE" id="PS00211">
    <property type="entry name" value="ABC_TRANSPORTER_1"/>
    <property type="match status" value="1"/>
</dbReference>
<evidence type="ECO:0000256" key="7">
    <source>
        <dbReference type="SAM" id="Phobius"/>
    </source>
</evidence>
<dbReference type="SMART" id="SM00382">
    <property type="entry name" value="AAA"/>
    <property type="match status" value="1"/>
</dbReference>
<feature type="domain" description="ABC transmembrane type-1" evidence="9">
    <location>
        <begin position="21"/>
        <end position="300"/>
    </location>
</feature>
<comment type="subcellular location">
    <subcellularLocation>
        <location evidence="1">Cell membrane</location>
        <topology evidence="1">Multi-pass membrane protein</topology>
    </subcellularLocation>
</comment>
<dbReference type="PANTHER" id="PTHR43394:SF1">
    <property type="entry name" value="ATP-BINDING CASSETTE SUB-FAMILY B MEMBER 10, MITOCHONDRIAL"/>
    <property type="match status" value="1"/>
</dbReference>
<feature type="domain" description="ABC transporter" evidence="8">
    <location>
        <begin position="369"/>
        <end position="602"/>
    </location>
</feature>
<keyword evidence="5 7" id="KW-1133">Transmembrane helix</keyword>
<dbReference type="EMBL" id="CP107906">
    <property type="protein sequence ID" value="WUG95668.1"/>
    <property type="molecule type" value="Genomic_DNA"/>
</dbReference>
<evidence type="ECO:0000256" key="2">
    <source>
        <dbReference type="ARBA" id="ARBA00022692"/>
    </source>
</evidence>
<gene>
    <name evidence="10" type="ORF">OHB29_23010</name>
</gene>
<dbReference type="CDD" id="cd18551">
    <property type="entry name" value="ABC_6TM_LmrA_like"/>
    <property type="match status" value="1"/>
</dbReference>
<dbReference type="Pfam" id="PF00664">
    <property type="entry name" value="ABC_membrane"/>
    <property type="match status" value="1"/>
</dbReference>
<feature type="transmembrane region" description="Helical" evidence="7">
    <location>
        <begin position="134"/>
        <end position="153"/>
    </location>
</feature>
<feature type="transmembrane region" description="Helical" evidence="7">
    <location>
        <begin position="239"/>
        <end position="262"/>
    </location>
</feature>
<keyword evidence="11" id="KW-1185">Reference proteome</keyword>
<dbReference type="Pfam" id="PF00005">
    <property type="entry name" value="ABC_tran"/>
    <property type="match status" value="1"/>
</dbReference>
<evidence type="ECO:0000256" key="6">
    <source>
        <dbReference type="ARBA" id="ARBA00023136"/>
    </source>
</evidence>
<evidence type="ECO:0000313" key="10">
    <source>
        <dbReference type="EMBL" id="WUG95668.1"/>
    </source>
</evidence>
<proteinExistence type="predicted"/>
<dbReference type="Gene3D" id="3.40.50.300">
    <property type="entry name" value="P-loop containing nucleotide triphosphate hydrolases"/>
    <property type="match status" value="1"/>
</dbReference>
<dbReference type="InterPro" id="IPR039421">
    <property type="entry name" value="Type_1_exporter"/>
</dbReference>
<evidence type="ECO:0000256" key="5">
    <source>
        <dbReference type="ARBA" id="ARBA00022989"/>
    </source>
</evidence>
<dbReference type="InterPro" id="IPR011527">
    <property type="entry name" value="ABC1_TM_dom"/>
</dbReference>
<dbReference type="PROSITE" id="PS50893">
    <property type="entry name" value="ABC_TRANSPORTER_2"/>
    <property type="match status" value="1"/>
</dbReference>
<dbReference type="InterPro" id="IPR027417">
    <property type="entry name" value="P-loop_NTPase"/>
</dbReference>
<dbReference type="InterPro" id="IPR017871">
    <property type="entry name" value="ABC_transporter-like_CS"/>
</dbReference>
<accession>A0ABZ1NWX6</accession>
<reference evidence="10 11" key="1">
    <citation type="submission" date="2022-10" db="EMBL/GenBank/DDBJ databases">
        <title>The complete genomes of actinobacterial strains from the NBC collection.</title>
        <authorList>
            <person name="Joergensen T.S."/>
            <person name="Alvarez Arevalo M."/>
            <person name="Sterndorff E.B."/>
            <person name="Faurdal D."/>
            <person name="Vuksanovic O."/>
            <person name="Mourched A.-S."/>
            <person name="Charusanti P."/>
            <person name="Shaw S."/>
            <person name="Blin K."/>
            <person name="Weber T."/>
        </authorList>
    </citation>
    <scope>NUCLEOTIDE SEQUENCE [LARGE SCALE GENOMIC DNA]</scope>
    <source>
        <strain evidence="10 11">NBC_00456</strain>
    </source>
</reference>
<keyword evidence="4 10" id="KW-0067">ATP-binding</keyword>
<feature type="transmembrane region" description="Helical" evidence="7">
    <location>
        <begin position="159"/>
        <end position="182"/>
    </location>
</feature>
<feature type="transmembrane region" description="Helical" evidence="7">
    <location>
        <begin position="58"/>
        <end position="82"/>
    </location>
</feature>
<dbReference type="PROSITE" id="PS50929">
    <property type="entry name" value="ABC_TM1F"/>
    <property type="match status" value="1"/>
</dbReference>
<protein>
    <submittedName>
        <fullName evidence="10">ABC transporter ATP-binding protein/permease</fullName>
    </submittedName>
</protein>
<keyword evidence="6 7" id="KW-0472">Membrane</keyword>
<name>A0ABZ1NWX6_STRVL</name>
<keyword evidence="3" id="KW-0547">Nucleotide-binding</keyword>
<dbReference type="RefSeq" id="WP_328341201.1">
    <property type="nucleotide sequence ID" value="NZ_CP107906.1"/>
</dbReference>
<dbReference type="InterPro" id="IPR003593">
    <property type="entry name" value="AAA+_ATPase"/>
</dbReference>
<dbReference type="SUPFAM" id="SSF52540">
    <property type="entry name" value="P-loop containing nucleoside triphosphate hydrolases"/>
    <property type="match status" value="1"/>
</dbReference>
<evidence type="ECO:0000259" key="8">
    <source>
        <dbReference type="PROSITE" id="PS50893"/>
    </source>
</evidence>
<dbReference type="InterPro" id="IPR003439">
    <property type="entry name" value="ABC_transporter-like_ATP-bd"/>
</dbReference>
<dbReference type="SUPFAM" id="SSF90123">
    <property type="entry name" value="ABC transporter transmembrane region"/>
    <property type="match status" value="1"/>
</dbReference>
<sequence>MSVPRLRILWSFARPHQRSLALALVLALVGSGMGLATPMVTKGVLDALGGSDSLRGPLVALLVLLVVGSVVMYAQWTLLGALGERVVLRARESMVRRFLRATVPAVTRRPPGELVTRVTSDTVLLHQAATGAPVGLINAVVMLFGTLVLMGVLDLVLLGTVAAAVAVVGVVFAVLMPGIATAQQRAQDHLGRLGGNLEGALRAIRTVKAGRAEDRTAERIVADARISAEHGVRANRREALAWTIALAGIQLAIILVLGVGAWRVAEGNLEVSSLIAFLLYAFGLMDPISELSQNITALQSGIAAAERIRETDDLDSEEGAVAAHAVREGPVREAVVVVGEKSVRDTPVRDTPVRDTPVRDAVAQDTPVLELRDVTAAYGPDAKPAVRGVDLVIPRNGHTAIVGPSGAGKTTLFSLVLRFLEPTGGELLLDGRPYRDHSHDAIRSRLAYVEQDTPVVPGTIRDNLLLSRPGATDAELRRVLDEVRLAEKVDALDDGLDTPLSGAAVSGGERQRIALARALLRTPDVLLLDEATAQLDGLTEAAVQSCVRARAATGAVVTIAHRLSTVIDADTIVVMEAGRVRARGGHGELLATDTLYRELVEALRIAAPPTVRNQPFSVDRQPQV</sequence>
<evidence type="ECO:0000259" key="9">
    <source>
        <dbReference type="PROSITE" id="PS50929"/>
    </source>
</evidence>
<organism evidence="10 11">
    <name type="scientific">Streptomyces violaceus</name>
    <name type="common">Streptomyces venezuelae</name>
    <dbReference type="NCBI Taxonomy" id="1936"/>
    <lineage>
        <taxon>Bacteria</taxon>
        <taxon>Bacillati</taxon>
        <taxon>Actinomycetota</taxon>
        <taxon>Actinomycetes</taxon>
        <taxon>Kitasatosporales</taxon>
        <taxon>Streptomycetaceae</taxon>
        <taxon>Streptomyces</taxon>
    </lineage>
</organism>
<keyword evidence="2 7" id="KW-0812">Transmembrane</keyword>
<evidence type="ECO:0000256" key="1">
    <source>
        <dbReference type="ARBA" id="ARBA00004651"/>
    </source>
</evidence>
<dbReference type="Gene3D" id="1.20.1560.10">
    <property type="entry name" value="ABC transporter type 1, transmembrane domain"/>
    <property type="match status" value="1"/>
</dbReference>
<dbReference type="PANTHER" id="PTHR43394">
    <property type="entry name" value="ATP-DEPENDENT PERMEASE MDL1, MITOCHONDRIAL"/>
    <property type="match status" value="1"/>
</dbReference>
<evidence type="ECO:0000256" key="4">
    <source>
        <dbReference type="ARBA" id="ARBA00022840"/>
    </source>
</evidence>
<dbReference type="InterPro" id="IPR036640">
    <property type="entry name" value="ABC1_TM_sf"/>
</dbReference>
<evidence type="ECO:0000256" key="3">
    <source>
        <dbReference type="ARBA" id="ARBA00022741"/>
    </source>
</evidence>